<dbReference type="PANTHER" id="PTHR12241:SF145">
    <property type="entry name" value="TUBULIN POLYGLUTAMYLASE TTLL5"/>
    <property type="match status" value="1"/>
</dbReference>
<organism evidence="6 7">
    <name type="scientific">Polarella glacialis</name>
    <name type="common">Dinoflagellate</name>
    <dbReference type="NCBI Taxonomy" id="89957"/>
    <lineage>
        <taxon>Eukaryota</taxon>
        <taxon>Sar</taxon>
        <taxon>Alveolata</taxon>
        <taxon>Dinophyceae</taxon>
        <taxon>Suessiales</taxon>
        <taxon>Suessiaceae</taxon>
        <taxon>Polarella</taxon>
    </lineage>
</organism>
<keyword evidence="2" id="KW-0547">Nucleotide-binding</keyword>
<dbReference type="Pfam" id="PF03133">
    <property type="entry name" value="TTL"/>
    <property type="match status" value="1"/>
</dbReference>
<keyword evidence="7" id="KW-1185">Reference proteome</keyword>
<dbReference type="Gene3D" id="3.30.470.20">
    <property type="entry name" value="ATP-grasp fold, B domain"/>
    <property type="match status" value="1"/>
</dbReference>
<dbReference type="GO" id="GO:0015631">
    <property type="term" value="F:tubulin binding"/>
    <property type="evidence" value="ECO:0007669"/>
    <property type="project" value="TreeGrafter"/>
</dbReference>
<dbReference type="PROSITE" id="PS51221">
    <property type="entry name" value="TTL"/>
    <property type="match status" value="1"/>
</dbReference>
<evidence type="ECO:0000256" key="4">
    <source>
        <dbReference type="ARBA" id="ARBA00041448"/>
    </source>
</evidence>
<reference evidence="6" key="1">
    <citation type="submission" date="2021-02" db="EMBL/GenBank/DDBJ databases">
        <authorList>
            <person name="Dougan E. K."/>
            <person name="Rhodes N."/>
            <person name="Thang M."/>
            <person name="Chan C."/>
        </authorList>
    </citation>
    <scope>NUCLEOTIDE SEQUENCE</scope>
</reference>
<dbReference type="GO" id="GO:0000226">
    <property type="term" value="P:microtubule cytoskeleton organization"/>
    <property type="evidence" value="ECO:0007669"/>
    <property type="project" value="TreeGrafter"/>
</dbReference>
<evidence type="ECO:0000313" key="7">
    <source>
        <dbReference type="Proteomes" id="UP000654075"/>
    </source>
</evidence>
<proteinExistence type="predicted"/>
<dbReference type="GO" id="GO:0036064">
    <property type="term" value="C:ciliary basal body"/>
    <property type="evidence" value="ECO:0007669"/>
    <property type="project" value="TreeGrafter"/>
</dbReference>
<gene>
    <name evidence="6" type="ORF">PGLA1383_LOCUS52014</name>
</gene>
<keyword evidence="3" id="KW-0067">ATP-binding</keyword>
<dbReference type="Proteomes" id="UP000654075">
    <property type="component" value="Unassembled WGS sequence"/>
</dbReference>
<dbReference type="InterPro" id="IPR004344">
    <property type="entry name" value="TTL/TTLL_fam"/>
</dbReference>
<evidence type="ECO:0000256" key="2">
    <source>
        <dbReference type="ARBA" id="ARBA00022741"/>
    </source>
</evidence>
<name>A0A813HG47_POLGL</name>
<protein>
    <recommendedName>
        <fullName evidence="4">Tubulin--tyrosine ligase-like protein 5</fullName>
    </recommendedName>
</protein>
<dbReference type="GO" id="GO:0005524">
    <property type="term" value="F:ATP binding"/>
    <property type="evidence" value="ECO:0007669"/>
    <property type="project" value="UniProtKB-KW"/>
</dbReference>
<dbReference type="PANTHER" id="PTHR12241">
    <property type="entry name" value="TUBULIN POLYGLUTAMYLASE"/>
    <property type="match status" value="1"/>
</dbReference>
<evidence type="ECO:0000313" key="6">
    <source>
        <dbReference type="EMBL" id="CAE8636587.1"/>
    </source>
</evidence>
<evidence type="ECO:0000256" key="1">
    <source>
        <dbReference type="ARBA" id="ARBA00022598"/>
    </source>
</evidence>
<dbReference type="AlphaFoldDB" id="A0A813HG47"/>
<sequence length="489" mass="55065">MGFMPSRWFSLVGLFWLCAYLYLAFKFHEFQSLPDVGLRQTEGTHVLLPVVPAVVPASPGSGAGEGALLSQSGSPAHCALRERAHARIFSQLTVAFPIIGTEPGSIYWKKDKHMGQRDKNFFAVERVYRAEWARQGVTVVDSLNATFIISKQPQKWLELCKNYPNHQVINHFGSMQKLTKKFMLARTMKNFVRTHKHRLHEIQRFVPLTFVLSDRMDCLEFGANVDRQAMWIAKDFFKHNAQGVRLLHEPEARELAASCLQHTAAERKTSSGDSTQVGRTLVQSYLQRPFLVQGRKCDFRVYLYIPVSEPLLAFYAPGWYMKCGHSQFNLTSRDVTNVVTNTKVKGKMREGANYSELVWGPEQLQSYLSEQGFAADWVRTVFAEQLKKKLGLLMEALGPVKGTGYELLGCDLMLDEDLNVWLMEVNNSPEMSASLGGRKAAVEGILRAVVGTQIDLMHFAASGKPREDLSLTDLPSVGELELVYQAPAR</sequence>
<dbReference type="SUPFAM" id="SSF56059">
    <property type="entry name" value="Glutathione synthetase ATP-binding domain-like"/>
    <property type="match status" value="1"/>
</dbReference>
<evidence type="ECO:0000256" key="5">
    <source>
        <dbReference type="ARBA" id="ARBA00049274"/>
    </source>
</evidence>
<dbReference type="OrthoDB" id="288171at2759"/>
<dbReference type="GO" id="GO:0070740">
    <property type="term" value="F:tubulin-glutamic acid ligase activity"/>
    <property type="evidence" value="ECO:0007669"/>
    <property type="project" value="TreeGrafter"/>
</dbReference>
<accession>A0A813HG47</accession>
<comment type="caution">
    <text evidence="6">The sequence shown here is derived from an EMBL/GenBank/DDBJ whole genome shotgun (WGS) entry which is preliminary data.</text>
</comment>
<keyword evidence="1" id="KW-0436">Ligase</keyword>
<dbReference type="EMBL" id="CAJNNV010031518">
    <property type="protein sequence ID" value="CAE8636587.1"/>
    <property type="molecule type" value="Genomic_DNA"/>
</dbReference>
<comment type="catalytic activity">
    <reaction evidence="5">
        <text>L-glutamyl-[protein] + L-glutamate + ATP = gamma-L-glutamyl-L-glutamyl-[protein] + ADP + phosphate + H(+)</text>
        <dbReference type="Rhea" id="RHEA:60144"/>
        <dbReference type="Rhea" id="RHEA-COMP:10208"/>
        <dbReference type="Rhea" id="RHEA-COMP:15517"/>
        <dbReference type="ChEBI" id="CHEBI:15378"/>
        <dbReference type="ChEBI" id="CHEBI:29973"/>
        <dbReference type="ChEBI" id="CHEBI:29985"/>
        <dbReference type="ChEBI" id="CHEBI:30616"/>
        <dbReference type="ChEBI" id="CHEBI:43474"/>
        <dbReference type="ChEBI" id="CHEBI:143622"/>
        <dbReference type="ChEBI" id="CHEBI:456216"/>
    </reaction>
    <physiologicalReaction direction="left-to-right" evidence="5">
        <dbReference type="Rhea" id="RHEA:60145"/>
    </physiologicalReaction>
</comment>
<evidence type="ECO:0000256" key="3">
    <source>
        <dbReference type="ARBA" id="ARBA00022840"/>
    </source>
</evidence>